<dbReference type="SUPFAM" id="SSF55729">
    <property type="entry name" value="Acyl-CoA N-acyltransferases (Nat)"/>
    <property type="match status" value="1"/>
</dbReference>
<dbReference type="Gene3D" id="3.40.630.30">
    <property type="match status" value="1"/>
</dbReference>
<feature type="domain" description="N-acetyltransferase" evidence="1">
    <location>
        <begin position="6"/>
        <end position="174"/>
    </location>
</feature>
<evidence type="ECO:0000313" key="3">
    <source>
        <dbReference type="Proteomes" id="UP000831782"/>
    </source>
</evidence>
<dbReference type="Proteomes" id="UP000831782">
    <property type="component" value="Chromosome"/>
</dbReference>
<accession>A0ABY4EX51</accession>
<dbReference type="Pfam" id="PF00583">
    <property type="entry name" value="Acetyltransf_1"/>
    <property type="match status" value="1"/>
</dbReference>
<protein>
    <submittedName>
        <fullName evidence="2">GNAT family N-acetyltransferase</fullName>
    </submittedName>
</protein>
<dbReference type="PANTHER" id="PTHR43415:SF3">
    <property type="entry name" value="GNAT-FAMILY ACETYLTRANSFERASE"/>
    <property type="match status" value="1"/>
</dbReference>
<dbReference type="PROSITE" id="PS51186">
    <property type="entry name" value="GNAT"/>
    <property type="match status" value="1"/>
</dbReference>
<sequence>MKMKIKKLENAAPSIVEAFNRWENDARLIPLVRRNRNETELNKRERVTITELEKRLQHQNIYLIYLNDKLVGEINYSVDPKHLYKKEQGTAWLGITIGESEARGKGIGYHAISRLENEIKRHGLTRVELGVFAFNKQAMKLYKKLGYKEIGFIENFTFWKGEMWRDIRMEKYINH</sequence>
<organism evidence="2 3">
    <name type="scientific">Gracilibacillus caseinilyticus</name>
    <dbReference type="NCBI Taxonomy" id="2932256"/>
    <lineage>
        <taxon>Bacteria</taxon>
        <taxon>Bacillati</taxon>
        <taxon>Bacillota</taxon>
        <taxon>Bacilli</taxon>
        <taxon>Bacillales</taxon>
        <taxon>Bacillaceae</taxon>
        <taxon>Gracilibacillus</taxon>
    </lineage>
</organism>
<reference evidence="2 3" key="1">
    <citation type="submission" date="2022-04" db="EMBL/GenBank/DDBJ databases">
        <title>Gracilibacillus sp. isolated from saltern.</title>
        <authorList>
            <person name="Won M."/>
            <person name="Lee C.-M."/>
            <person name="Woen H.-Y."/>
            <person name="Kwon S.-W."/>
        </authorList>
    </citation>
    <scope>NUCLEOTIDE SEQUENCE [LARGE SCALE GENOMIC DNA]</scope>
    <source>
        <strain evidence="2 3">SSWR10-1</strain>
    </source>
</reference>
<evidence type="ECO:0000313" key="2">
    <source>
        <dbReference type="EMBL" id="UOQ48996.1"/>
    </source>
</evidence>
<dbReference type="InterPro" id="IPR016181">
    <property type="entry name" value="Acyl_CoA_acyltransferase"/>
</dbReference>
<dbReference type="InterPro" id="IPR000182">
    <property type="entry name" value="GNAT_dom"/>
</dbReference>
<dbReference type="CDD" id="cd04301">
    <property type="entry name" value="NAT_SF"/>
    <property type="match status" value="1"/>
</dbReference>
<name>A0ABY4EX51_9BACI</name>
<keyword evidence="3" id="KW-1185">Reference proteome</keyword>
<dbReference type="EMBL" id="CP095072">
    <property type="protein sequence ID" value="UOQ48996.1"/>
    <property type="molecule type" value="Genomic_DNA"/>
</dbReference>
<dbReference type="PANTHER" id="PTHR43415">
    <property type="entry name" value="SPERMIDINE N(1)-ACETYLTRANSFERASE"/>
    <property type="match status" value="1"/>
</dbReference>
<dbReference type="RefSeq" id="WP_244720374.1">
    <property type="nucleotide sequence ID" value="NZ_CP095072.1"/>
</dbReference>
<evidence type="ECO:0000259" key="1">
    <source>
        <dbReference type="PROSITE" id="PS51186"/>
    </source>
</evidence>
<proteinExistence type="predicted"/>
<gene>
    <name evidence="2" type="ORF">MUN88_02330</name>
</gene>